<comment type="subcellular location">
    <subcellularLocation>
        <location evidence="1">Cytoplasm</location>
        <location evidence="1">Cytoskeleton</location>
        <location evidence="1">Cilium axoneme</location>
    </subcellularLocation>
</comment>
<keyword evidence="11" id="KW-0206">Cytoskeleton</keyword>
<dbReference type="Gene3D" id="1.20.920.20">
    <property type="match status" value="2"/>
</dbReference>
<feature type="compositionally biased region" description="Polar residues" evidence="14">
    <location>
        <begin position="1030"/>
        <end position="1044"/>
    </location>
</feature>
<feature type="coiled-coil region" evidence="13">
    <location>
        <begin position="1246"/>
        <end position="1276"/>
    </location>
</feature>
<feature type="domain" description="Dynein heavy chain AAA module D4" evidence="17">
    <location>
        <begin position="9"/>
        <end position="103"/>
    </location>
</feature>
<comment type="caution">
    <text evidence="19">The sequence shown here is derived from an EMBL/GenBank/DDBJ whole genome shotgun (WGS) entry which is preliminary data.</text>
</comment>
<evidence type="ECO:0000256" key="8">
    <source>
        <dbReference type="ARBA" id="ARBA00023054"/>
    </source>
</evidence>
<dbReference type="InterPro" id="IPR004273">
    <property type="entry name" value="Dynein_heavy_D6_P-loop"/>
</dbReference>
<evidence type="ECO:0000256" key="7">
    <source>
        <dbReference type="ARBA" id="ARBA00023017"/>
    </source>
</evidence>
<feature type="domain" description="Dynein heavy chain region D6 P-loop" evidence="15">
    <location>
        <begin position="923"/>
        <end position="987"/>
    </location>
</feature>
<dbReference type="Proteomes" id="UP000335636">
    <property type="component" value="Unassembled WGS sequence"/>
</dbReference>
<evidence type="ECO:0000256" key="11">
    <source>
        <dbReference type="ARBA" id="ARBA00023212"/>
    </source>
</evidence>
<evidence type="ECO:0000256" key="13">
    <source>
        <dbReference type="SAM" id="Coils"/>
    </source>
</evidence>
<dbReference type="Pfam" id="PF12781">
    <property type="entry name" value="AAA_9"/>
    <property type="match status" value="1"/>
</dbReference>
<dbReference type="Pfam" id="PF03028">
    <property type="entry name" value="Dynein_heavy"/>
    <property type="match status" value="1"/>
</dbReference>
<name>A0A5E4CXG0_MARMO</name>
<dbReference type="InterPro" id="IPR024743">
    <property type="entry name" value="Dynein_HC_stalk"/>
</dbReference>
<feature type="coiled-coil region" evidence="13">
    <location>
        <begin position="236"/>
        <end position="294"/>
    </location>
</feature>
<dbReference type="GO" id="GO:0051959">
    <property type="term" value="F:dynein light intermediate chain binding"/>
    <property type="evidence" value="ECO:0007669"/>
    <property type="project" value="InterPro"/>
</dbReference>
<sequence length="1458" mass="166285">MGALSFTRCRISRILRTPRGYALLIGVGGSGKQSLSRLAAYICSLEVFQITLTEGYGIQELRVDLANLYIRTGAKNMPTVFLLTDAHVLDESFLVLINDLLASDVKKSHLKFKLQSPVVILLFFGVGDAGEIPELFSDEDADKIVSGIRNEVRGLGIVDSRENCWKFFLARVQLQLKIILCFSPVGHTLRVRARKFPAIVNCTAIDWFHAWPKEALVSVSRRFIEDIEGIEVGDLKARLASQEAELQLRNQDAEALITKIGLQTEKVSLEKAIADTEERKVAAIQTEVSQKQRECEADLLKAEPALVAATDALNTLNRINLTELKTFPNPPNAVTNVTAAVMVLLAPRGRVPKDRSWKAAKIFMGKVYCDVEPKRQALAQANLELAAATEKLEAIRKKLVDLDQNLSKLTASFEKAIAEKVRCQEESEKIRWGQNIKSFEAQEKTLCGDVLLTAAFVSYVGPFTKQYRQELVHCKWVPFLQQKVSIPIMEGLDVIAMLTDDATIAAWNNEGLPNDRMSTENATILTHCERWPLMIDPQQQGIKWIKNKYGADLKVTHLGQKGYIRIGDKECEFNKNFRLILHTKLANPHYKPELQAQTTLLNFTVTEDGLEAQLLAEVVSIERPDLEKLKLVLTKHQNDFKIELKHLEDDLLLRLSAAEGSFLDDTNLVERLETTKATAAEIEHKVIEAKENERKINEARECYRPVAARASLLYFVINDLRKINPIYQFSLKAFNMLFHRAIEQADKVEDPQGRISVLMESITHAIFLYTSQALFEKDKLTFLSHMAFQILLRKKEVDPLELDFLLRFPVEHTCLSPLDFLTTQSWSAIKALALMEEFRGIDRDVEGSSKQWRKWVESECPEKEKLPQEWKKKSWIQKLIILRAVRPDRMTYALRNFVEEKLGAKYVERTRLDLGKAFEESSPATPVFFILSPGVDALKDLEVLGKRLGFTIDSGKFHNVSLGQGQETVAEMALQKASRGGHWVMLQPRVAPTSRRAAAPRLVEFLLLALPATLWLCRLPNAHLLHRKPGSSTPDMTSALTDRTSGAMGTYTYTSRPRVLPCQRRRYRDNLLQPEEEPMRYGNIMYDRRVIRGNTYALHTGPLSGQTDPLELQRAQAAKRRALARKRAQEQLRPRTPEPVEGRKHVNVQTELYLEEIADRVIEVDMECQTDAFLDKPPTPLFIPAKTGRDVATQILEGELFDFDLEVKPMLEVLVGKTIEQALLEVMEEEELANLQASQHAYEEIRNVELAEVQRLEEQERRHREEKERRKQQQWEIINKHNETAQKISARAFAQRYLADLLPSVFGSLRDSGYFYDPIERDIEIGFLPWLMNEVEKTMEYSMVGRTVLDMLIREVVERRLNTYEQKDNRYPSLRSEGFYDPRVMGETLGSYDPNIPQTQEPLLGTDYLQGTQYGRRSYSQERRFMEEGVLLEPEEDTEMRKTLGKEDPSAAGGAWEP</sequence>
<reference evidence="19" key="1">
    <citation type="submission" date="2019-04" db="EMBL/GenBank/DDBJ databases">
        <authorList>
            <person name="Alioto T."/>
            <person name="Alioto T."/>
        </authorList>
    </citation>
    <scope>NUCLEOTIDE SEQUENCE [LARGE SCALE GENOMIC DNA]</scope>
</reference>
<dbReference type="Pfam" id="PF06098">
    <property type="entry name" value="Radial_spoke_3"/>
    <property type="match status" value="1"/>
</dbReference>
<evidence type="ECO:0000313" key="19">
    <source>
        <dbReference type="EMBL" id="VTJ85701.1"/>
    </source>
</evidence>
<dbReference type="Pfam" id="PF12777">
    <property type="entry name" value="MT"/>
    <property type="match status" value="2"/>
</dbReference>
<dbReference type="PANTHER" id="PTHR46961">
    <property type="entry name" value="DYNEIN HEAVY CHAIN 1, AXONEMAL-LIKE PROTEIN"/>
    <property type="match status" value="1"/>
</dbReference>
<evidence type="ECO:0000259" key="17">
    <source>
        <dbReference type="Pfam" id="PF12780"/>
    </source>
</evidence>
<keyword evidence="8 13" id="KW-0175">Coiled coil</keyword>
<comment type="similarity">
    <text evidence="2">Belongs to the dynein heavy chain family.</text>
</comment>
<evidence type="ECO:0000256" key="1">
    <source>
        <dbReference type="ARBA" id="ARBA00004430"/>
    </source>
</evidence>
<keyword evidence="4" id="KW-0493">Microtubule</keyword>
<feature type="region of interest" description="Disordered" evidence="14">
    <location>
        <begin position="1432"/>
        <end position="1458"/>
    </location>
</feature>
<evidence type="ECO:0000256" key="6">
    <source>
        <dbReference type="ARBA" id="ARBA00022840"/>
    </source>
</evidence>
<evidence type="ECO:0000256" key="10">
    <source>
        <dbReference type="ARBA" id="ARBA00023175"/>
    </source>
</evidence>
<evidence type="ECO:0000256" key="2">
    <source>
        <dbReference type="ARBA" id="ARBA00008887"/>
    </source>
</evidence>
<dbReference type="InterPro" id="IPR026983">
    <property type="entry name" value="DHC"/>
</dbReference>
<feature type="compositionally biased region" description="Basic and acidic residues" evidence="14">
    <location>
        <begin position="1439"/>
        <end position="1449"/>
    </location>
</feature>
<dbReference type="PANTHER" id="PTHR46961:SF14">
    <property type="entry name" value="DYNEIN HEAVY CHAIN 11, AXONEMAL"/>
    <property type="match status" value="1"/>
</dbReference>
<keyword evidence="20" id="KW-1185">Reference proteome</keyword>
<dbReference type="Gene3D" id="6.10.140.1060">
    <property type="match status" value="1"/>
</dbReference>
<dbReference type="Gene3D" id="1.10.8.1220">
    <property type="match status" value="1"/>
</dbReference>
<evidence type="ECO:0000256" key="3">
    <source>
        <dbReference type="ARBA" id="ARBA00022490"/>
    </source>
</evidence>
<evidence type="ECO:0008006" key="21">
    <source>
        <dbReference type="Google" id="ProtNLM"/>
    </source>
</evidence>
<evidence type="ECO:0000256" key="12">
    <source>
        <dbReference type="ARBA" id="ARBA00023273"/>
    </source>
</evidence>
<dbReference type="InterPro" id="IPR035706">
    <property type="entry name" value="AAA_9"/>
</dbReference>
<feature type="coiled-coil region" evidence="13">
    <location>
        <begin position="378"/>
        <end position="419"/>
    </location>
</feature>
<dbReference type="GO" id="GO:0045505">
    <property type="term" value="F:dynein intermediate chain binding"/>
    <property type="evidence" value="ECO:0007669"/>
    <property type="project" value="InterPro"/>
</dbReference>
<dbReference type="InterPro" id="IPR009290">
    <property type="entry name" value="Radial_spoke_3"/>
</dbReference>
<keyword evidence="6" id="KW-0067">ATP-binding</keyword>
<dbReference type="Gene3D" id="3.40.50.300">
    <property type="entry name" value="P-loop containing nucleotide triphosphate hydrolases"/>
    <property type="match status" value="4"/>
</dbReference>
<keyword evidence="12" id="KW-0966">Cell projection</keyword>
<dbReference type="GO" id="GO:0008569">
    <property type="term" value="F:minus-end-directed microtubule motor activity"/>
    <property type="evidence" value="ECO:0007669"/>
    <property type="project" value="InterPro"/>
</dbReference>
<dbReference type="Pfam" id="PF12780">
    <property type="entry name" value="AAA_8"/>
    <property type="match status" value="1"/>
</dbReference>
<evidence type="ECO:0000256" key="5">
    <source>
        <dbReference type="ARBA" id="ARBA00022741"/>
    </source>
</evidence>
<keyword evidence="5" id="KW-0547">Nucleotide-binding</keyword>
<proteinExistence type="inferred from homology"/>
<dbReference type="GO" id="GO:0005874">
    <property type="term" value="C:microtubule"/>
    <property type="evidence" value="ECO:0007669"/>
    <property type="project" value="UniProtKB-KW"/>
</dbReference>
<feature type="domain" description="Dynein heavy chain coiled coil stalk" evidence="16">
    <location>
        <begin position="427"/>
        <end position="480"/>
    </location>
</feature>
<keyword evidence="10" id="KW-0505">Motor protein</keyword>
<keyword evidence="9" id="KW-0969">Cilium</keyword>
<accession>A0A5E4CXG0</accession>
<evidence type="ECO:0000256" key="4">
    <source>
        <dbReference type="ARBA" id="ARBA00022701"/>
    </source>
</evidence>
<feature type="region of interest" description="Disordered" evidence="14">
    <location>
        <begin position="1030"/>
        <end position="1052"/>
    </location>
</feature>
<organism evidence="19 20">
    <name type="scientific">Marmota monax</name>
    <name type="common">Woodchuck</name>
    <dbReference type="NCBI Taxonomy" id="9995"/>
    <lineage>
        <taxon>Eukaryota</taxon>
        <taxon>Metazoa</taxon>
        <taxon>Chordata</taxon>
        <taxon>Craniata</taxon>
        <taxon>Vertebrata</taxon>
        <taxon>Euteleostomi</taxon>
        <taxon>Mammalia</taxon>
        <taxon>Eutheria</taxon>
        <taxon>Euarchontoglires</taxon>
        <taxon>Glires</taxon>
        <taxon>Rodentia</taxon>
        <taxon>Sciuromorpha</taxon>
        <taxon>Sciuridae</taxon>
        <taxon>Xerinae</taxon>
        <taxon>Marmotini</taxon>
        <taxon>Marmota</taxon>
    </lineage>
</organism>
<feature type="domain" description="Dynein heavy chain coiled coil stalk" evidence="16">
    <location>
        <begin position="231"/>
        <end position="367"/>
    </location>
</feature>
<dbReference type="FunFam" id="1.10.8.1220:FF:000001">
    <property type="entry name" value="Dynein axonemal heavy chain 5"/>
    <property type="match status" value="1"/>
</dbReference>
<dbReference type="GO" id="GO:0030286">
    <property type="term" value="C:dynein complex"/>
    <property type="evidence" value="ECO:0007669"/>
    <property type="project" value="UniProtKB-KW"/>
</dbReference>
<evidence type="ECO:0000259" key="18">
    <source>
        <dbReference type="Pfam" id="PF12781"/>
    </source>
</evidence>
<evidence type="ECO:0000256" key="14">
    <source>
        <dbReference type="SAM" id="MobiDB-lite"/>
    </source>
</evidence>
<gene>
    <name evidence="19" type="ORF">MONAX_5E041647</name>
</gene>
<feature type="domain" description="Dynein heavy chain ATP-binding dynein motor region" evidence="18">
    <location>
        <begin position="560"/>
        <end position="682"/>
    </location>
</feature>
<protein>
    <recommendedName>
        <fullName evidence="21">Dynein heavy chain ATP-binding dynein motor region domain-containing protein</fullName>
    </recommendedName>
</protein>
<dbReference type="SUPFAM" id="SSF52540">
    <property type="entry name" value="P-loop containing nucleoside triphosphate hydrolases"/>
    <property type="match status" value="1"/>
</dbReference>
<evidence type="ECO:0000259" key="16">
    <source>
        <dbReference type="Pfam" id="PF12777"/>
    </source>
</evidence>
<dbReference type="GO" id="GO:0005930">
    <property type="term" value="C:axoneme"/>
    <property type="evidence" value="ECO:0007669"/>
    <property type="project" value="UniProtKB-SubCell"/>
</dbReference>
<dbReference type="InterPro" id="IPR024317">
    <property type="entry name" value="Dynein_heavy_chain_D4_dom"/>
</dbReference>
<dbReference type="EMBL" id="CABDUW010002158">
    <property type="protein sequence ID" value="VTJ85701.1"/>
    <property type="molecule type" value="Genomic_DNA"/>
</dbReference>
<dbReference type="GO" id="GO:0005524">
    <property type="term" value="F:ATP binding"/>
    <property type="evidence" value="ECO:0007669"/>
    <property type="project" value="UniProtKB-KW"/>
</dbReference>
<keyword evidence="7" id="KW-0243">Dynein</keyword>
<evidence type="ECO:0000313" key="20">
    <source>
        <dbReference type="Proteomes" id="UP000335636"/>
    </source>
</evidence>
<evidence type="ECO:0000259" key="15">
    <source>
        <dbReference type="Pfam" id="PF03028"/>
    </source>
</evidence>
<dbReference type="InterPro" id="IPR027417">
    <property type="entry name" value="P-loop_NTPase"/>
</dbReference>
<dbReference type="GO" id="GO:0007018">
    <property type="term" value="P:microtubule-based movement"/>
    <property type="evidence" value="ECO:0007669"/>
    <property type="project" value="InterPro"/>
</dbReference>
<keyword evidence="3" id="KW-0963">Cytoplasm</keyword>
<evidence type="ECO:0000256" key="9">
    <source>
        <dbReference type="ARBA" id="ARBA00023069"/>
    </source>
</evidence>